<name>A0A0B1R0M4_9GAMM</name>
<protein>
    <submittedName>
        <fullName evidence="1">Uncharacterized protein</fullName>
    </submittedName>
</protein>
<reference evidence="1 2" key="1">
    <citation type="submission" date="2014-11" db="EMBL/GenBank/DDBJ databases">
        <title>Genome sequencing of Pantoea rodasii ND03.</title>
        <authorList>
            <person name="Muhamad Yunos N.Y."/>
            <person name="Chan K.-G."/>
        </authorList>
    </citation>
    <scope>NUCLEOTIDE SEQUENCE [LARGE SCALE GENOMIC DNA]</scope>
    <source>
        <strain evidence="1 2">ND03</strain>
    </source>
</reference>
<dbReference type="RefSeq" id="WP_039337077.1">
    <property type="nucleotide sequence ID" value="NZ_JTJJ01000151.1"/>
</dbReference>
<dbReference type="AlphaFoldDB" id="A0A0B1R0M4"/>
<accession>A0A0B1R0M4</accession>
<evidence type="ECO:0000313" key="1">
    <source>
        <dbReference type="EMBL" id="KHJ65211.1"/>
    </source>
</evidence>
<comment type="caution">
    <text evidence="1">The sequence shown here is derived from an EMBL/GenBank/DDBJ whole genome shotgun (WGS) entry which is preliminary data.</text>
</comment>
<proteinExistence type="predicted"/>
<sequence length="59" mass="6918">MSKKGYVAFHLICARPIENKDITPVVLLRNKPDPFSGWRLNKAQRDFIISLYEVDQEKK</sequence>
<organism evidence="1 2">
    <name type="scientific">Pantoea rodasii</name>
    <dbReference type="NCBI Taxonomy" id="1076549"/>
    <lineage>
        <taxon>Bacteria</taxon>
        <taxon>Pseudomonadati</taxon>
        <taxon>Pseudomonadota</taxon>
        <taxon>Gammaproteobacteria</taxon>
        <taxon>Enterobacterales</taxon>
        <taxon>Erwiniaceae</taxon>
        <taxon>Pantoea</taxon>
    </lineage>
</organism>
<evidence type="ECO:0000313" key="2">
    <source>
        <dbReference type="Proteomes" id="UP000030853"/>
    </source>
</evidence>
<dbReference type="Proteomes" id="UP000030853">
    <property type="component" value="Unassembled WGS sequence"/>
</dbReference>
<dbReference type="EMBL" id="JTJJ01000151">
    <property type="protein sequence ID" value="KHJ65211.1"/>
    <property type="molecule type" value="Genomic_DNA"/>
</dbReference>
<gene>
    <name evidence="1" type="ORF">QU24_25770</name>
</gene>